<dbReference type="AlphaFoldDB" id="A0AAV9ICY2"/>
<dbReference type="Proteomes" id="UP001300502">
    <property type="component" value="Unassembled WGS sequence"/>
</dbReference>
<dbReference type="Gene3D" id="1.10.1410.10">
    <property type="match status" value="1"/>
</dbReference>
<sequence length="603" mass="70529">MNEESNYQKIRVNDFFLRSHMLKSYRILQKQLKLWKASPVVLDCVSCSLWVARRYCHSVDPSYVSTFGRETSISEQKFAESNSISLYLQCVAWRPELFSFKELGILLDKHYYEVLSIPEEVFEAVMDKFPDLKEELRRSHHFLGRVEYFSFFSCVLNFIRRDISQLLRKQKSSKEQLDAILKYRREQEQLLDTPKLVKNRASGANAPWRCSLLLPGYNIEASPCKNLKTGKYELYAKAVCKIFADFVKNIEKDFYSSQTRRDDGVFDAYLRSFIAEREPTQTDSDSIALLKRRLENVIQKQYPDCSLEMFGSAVTGLWKPGSDVDFVVLPRMDSQEKKFKAVKYLRTLTGVLRKTEMFSVLFIGSAKVPIIKVVDYCSGLKGDISWGSPFGIVNSNLIRQYLDMNEQLKKFVRLVKEWASSRQLVGASRHYPSSYCWVLICIWFLQRVQKILPVIFVPEDMPKRKQLGWIRDGSSKNEANSISCKLTLTQLLERFFRYFAYEIPSDAVIFVSQQSRLIARTNKEKKWKVEDPLEIERDLMCHVNYSQFQVILYEFLRAHRIISTENKISKLFDAPKGENIRRRMSDCFDCLLETELSNKTTFN</sequence>
<dbReference type="PANTHER" id="PTHR12271">
    <property type="entry name" value="POLY A POLYMERASE CID PAP -RELATED"/>
    <property type="match status" value="1"/>
</dbReference>
<reference evidence="2 3" key="1">
    <citation type="submission" date="2022-07" db="EMBL/GenBank/DDBJ databases">
        <title>Genome-wide signatures of adaptation to extreme environments.</title>
        <authorList>
            <person name="Cho C.H."/>
            <person name="Yoon H.S."/>
        </authorList>
    </citation>
    <scope>NUCLEOTIDE SEQUENCE [LARGE SCALE GENOMIC DNA]</scope>
    <source>
        <strain evidence="2 3">108.79 E11</strain>
    </source>
</reference>
<evidence type="ECO:0000259" key="1">
    <source>
        <dbReference type="Pfam" id="PF22600"/>
    </source>
</evidence>
<gene>
    <name evidence="2" type="ORF">GAYE_SCF08G3079</name>
</gene>
<dbReference type="InterPro" id="IPR043519">
    <property type="entry name" value="NT_sf"/>
</dbReference>
<dbReference type="SUPFAM" id="SSF81301">
    <property type="entry name" value="Nucleotidyltransferase"/>
    <property type="match status" value="1"/>
</dbReference>
<dbReference type="SUPFAM" id="SSF81631">
    <property type="entry name" value="PAP/OAS1 substrate-binding domain"/>
    <property type="match status" value="1"/>
</dbReference>
<dbReference type="PANTHER" id="PTHR12271:SF40">
    <property type="entry name" value="POLY(A) RNA POLYMERASE GLD2"/>
    <property type="match status" value="1"/>
</dbReference>
<accession>A0AAV9ICY2</accession>
<proteinExistence type="predicted"/>
<name>A0AAV9ICY2_9RHOD</name>
<keyword evidence="3" id="KW-1185">Reference proteome</keyword>
<comment type="caution">
    <text evidence="2">The sequence shown here is derived from an EMBL/GenBank/DDBJ whole genome shotgun (WGS) entry which is preliminary data.</text>
</comment>
<dbReference type="EMBL" id="JANCYU010000028">
    <property type="protein sequence ID" value="KAK4525173.1"/>
    <property type="molecule type" value="Genomic_DNA"/>
</dbReference>
<dbReference type="Gene3D" id="3.30.460.10">
    <property type="entry name" value="Beta Polymerase, domain 2"/>
    <property type="match status" value="1"/>
</dbReference>
<dbReference type="InterPro" id="IPR054708">
    <property type="entry name" value="MTPAP-like_central"/>
</dbReference>
<dbReference type="CDD" id="cd05402">
    <property type="entry name" value="NT_PAP_TUTase"/>
    <property type="match status" value="1"/>
</dbReference>
<feature type="domain" description="Poly(A) RNA polymerase mitochondrial-like central palm" evidence="1">
    <location>
        <begin position="269"/>
        <end position="402"/>
    </location>
</feature>
<evidence type="ECO:0000313" key="3">
    <source>
        <dbReference type="Proteomes" id="UP001300502"/>
    </source>
</evidence>
<dbReference type="Pfam" id="PF22600">
    <property type="entry name" value="MTPAP-like_central"/>
    <property type="match status" value="1"/>
</dbReference>
<evidence type="ECO:0000313" key="2">
    <source>
        <dbReference type="EMBL" id="KAK4525173.1"/>
    </source>
</evidence>
<protein>
    <recommendedName>
        <fullName evidence="1">Poly(A) RNA polymerase mitochondrial-like central palm domain-containing protein</fullName>
    </recommendedName>
</protein>
<dbReference type="GO" id="GO:0016779">
    <property type="term" value="F:nucleotidyltransferase activity"/>
    <property type="evidence" value="ECO:0007669"/>
    <property type="project" value="TreeGrafter"/>
</dbReference>
<organism evidence="2 3">
    <name type="scientific">Galdieria yellowstonensis</name>
    <dbReference type="NCBI Taxonomy" id="3028027"/>
    <lineage>
        <taxon>Eukaryota</taxon>
        <taxon>Rhodophyta</taxon>
        <taxon>Bangiophyceae</taxon>
        <taxon>Galdieriales</taxon>
        <taxon>Galdieriaceae</taxon>
        <taxon>Galdieria</taxon>
    </lineage>
</organism>
<dbReference type="GO" id="GO:0031123">
    <property type="term" value="P:RNA 3'-end processing"/>
    <property type="evidence" value="ECO:0007669"/>
    <property type="project" value="TreeGrafter"/>
</dbReference>